<dbReference type="RefSeq" id="WP_210410879.1">
    <property type="nucleotide sequence ID" value="NZ_RQGF01000032.1"/>
</dbReference>
<keyword evidence="1" id="KW-1133">Transmembrane helix</keyword>
<sequence length="219" mass="25235">MTQTIFQVIEIFQNICVGIALLILFFGYFWIVTACFQIHWGWGLISIPLSCIIIIPIAIHWKQLKGPVLFLLCLIPLLGISFFGNELIYSIYSEDEPVAVNIEELYKGKYPDSFFIKIGPHKNIYTESFGELDEKNSKIKEGTKFYYPLGLKKRTLNKEDFATPILLLGQGIYGEIDNADKDQNTDHSYGMIKKRGDTLSKEIKDYYRENFPEIDINNV</sequence>
<proteinExistence type="predicted"/>
<keyword evidence="1" id="KW-0812">Transmembrane</keyword>
<name>A0A4R9K065_9LEPT</name>
<dbReference type="AlphaFoldDB" id="A0A4R9K065"/>
<feature type="transmembrane region" description="Helical" evidence="1">
    <location>
        <begin position="12"/>
        <end position="32"/>
    </location>
</feature>
<keyword evidence="3" id="KW-1185">Reference proteome</keyword>
<evidence type="ECO:0000313" key="2">
    <source>
        <dbReference type="EMBL" id="TGL59032.1"/>
    </source>
</evidence>
<evidence type="ECO:0000313" key="3">
    <source>
        <dbReference type="Proteomes" id="UP000297762"/>
    </source>
</evidence>
<accession>A0A4R9K065</accession>
<protein>
    <submittedName>
        <fullName evidence="2">Uncharacterized protein</fullName>
    </submittedName>
</protein>
<dbReference type="Proteomes" id="UP000297762">
    <property type="component" value="Unassembled WGS sequence"/>
</dbReference>
<dbReference type="EMBL" id="RQGF01000032">
    <property type="protein sequence ID" value="TGL59032.1"/>
    <property type="molecule type" value="Genomic_DNA"/>
</dbReference>
<organism evidence="2 3">
    <name type="scientific">Leptospira sarikeiensis</name>
    <dbReference type="NCBI Taxonomy" id="2484943"/>
    <lineage>
        <taxon>Bacteria</taxon>
        <taxon>Pseudomonadati</taxon>
        <taxon>Spirochaetota</taxon>
        <taxon>Spirochaetia</taxon>
        <taxon>Leptospirales</taxon>
        <taxon>Leptospiraceae</taxon>
        <taxon>Leptospira</taxon>
    </lineage>
</organism>
<feature type="non-terminal residue" evidence="2">
    <location>
        <position position="219"/>
    </location>
</feature>
<evidence type="ECO:0000256" key="1">
    <source>
        <dbReference type="SAM" id="Phobius"/>
    </source>
</evidence>
<comment type="caution">
    <text evidence="2">The sequence shown here is derived from an EMBL/GenBank/DDBJ whole genome shotgun (WGS) entry which is preliminary data.</text>
</comment>
<keyword evidence="1" id="KW-0472">Membrane</keyword>
<reference evidence="2" key="1">
    <citation type="journal article" date="2019" name="PLoS Negl. Trop. Dis.">
        <title>Revisiting the worldwide diversity of Leptospira species in the environment.</title>
        <authorList>
            <person name="Vincent A.T."/>
            <person name="Schiettekatte O."/>
            <person name="Bourhy P."/>
            <person name="Veyrier F.J."/>
            <person name="Picardeau M."/>
        </authorList>
    </citation>
    <scope>NUCLEOTIDE SEQUENCE [LARGE SCALE GENOMIC DNA]</scope>
    <source>
        <strain evidence="2">201702455</strain>
    </source>
</reference>
<feature type="transmembrane region" description="Helical" evidence="1">
    <location>
        <begin position="68"/>
        <end position="92"/>
    </location>
</feature>
<feature type="transmembrane region" description="Helical" evidence="1">
    <location>
        <begin position="38"/>
        <end position="61"/>
    </location>
</feature>
<gene>
    <name evidence="2" type="ORF">EHQ64_16470</name>
</gene>